<protein>
    <recommendedName>
        <fullName evidence="4">ITPR-interacting domain-containing protein</fullName>
    </recommendedName>
</protein>
<dbReference type="InterPro" id="IPR029325">
    <property type="entry name" value="ITPR-bd"/>
</dbReference>
<dbReference type="InterPro" id="IPR029326">
    <property type="entry name" value="SSFA2_C"/>
</dbReference>
<accession>A0ABR0ZZX8</accession>
<gene>
    <name evidence="5" type="ORF">HHUSO_G4893</name>
</gene>
<dbReference type="Pfam" id="PF14723">
    <property type="entry name" value="SSFA2_C"/>
    <property type="match status" value="1"/>
</dbReference>
<feature type="compositionally biased region" description="Basic and acidic residues" evidence="3">
    <location>
        <begin position="1183"/>
        <end position="1198"/>
    </location>
</feature>
<dbReference type="PANTHER" id="PTHR17469">
    <property type="entry name" value="SPERM SPECIFIC ANTIGEN 2-RELATED"/>
    <property type="match status" value="1"/>
</dbReference>
<dbReference type="EMBL" id="JAHFZB010000004">
    <property type="protein sequence ID" value="KAK6490374.1"/>
    <property type="molecule type" value="Genomic_DNA"/>
</dbReference>
<evidence type="ECO:0000256" key="3">
    <source>
        <dbReference type="SAM" id="MobiDB-lite"/>
    </source>
</evidence>
<comment type="caution">
    <text evidence="5">The sequence shown here is derived from an EMBL/GenBank/DDBJ whole genome shotgun (WGS) entry which is preliminary data.</text>
</comment>
<evidence type="ECO:0000259" key="4">
    <source>
        <dbReference type="SMART" id="SM01257"/>
    </source>
</evidence>
<dbReference type="SMART" id="SM01257">
    <property type="entry name" value="KRAP_IP3R_bind"/>
    <property type="match status" value="1"/>
</dbReference>
<sequence>MTTDNSCNEFILQKEDPSQILQIKVKKMASGSCLSTVDRGSSKRAPLISTKEKRTVVDGQPNPLTHNKRGDYKQESIQQWLNTGCMLDANPDSLQSTEQTAVPLKRLASAEDDLVLGVEASLYDKNLNRLTVQEYIRSLKPQFSSIHLPIRNPSLSRWKQRFVDFFHSSFSVSTGIKSVMDVLDRWQDDPEEVLLDLGFGVDEPDISIKIPSRFINCPSSAEGINIRVFLEAQKMRMDTENPDYCNRFRQLEVLHQVTSVFSNLFNNVSINTSGVTEPPVTIPEEKKSSELKEKRKKLAMLLRRASKQAISMAQSKQEPQKSTQTSEKDNGSPNAARTDVKIAFRQPSQCLLENGCLSPLEEEQSPAAETPPDLHLENVAEKENPQTAPLSGVTGGEHSPALECLPRVRTSLESHHNAASSLKRKPGDRQAPDSFEMEEIHSFDEGSVSGSISGPVTEVTLEDSFIRRANSCQSDSSGFLEEPSVPSLLQKATAMPLAPKTLQKLDTICVDSQTTFRGNMDLSTSDPEQELDQQKNGFTADDENGRSPELELQQEDDCSYSHNVQVSIVKGMSTSVIQEYLEVPGPLQGTSLEDSGISLIESNKEHFNKEVIVPEPMNDNGSLSIALDDQGLNVQLEIIPNLDTSKSVRHQDGDMQIPHMQLENTPGLDYNTNILPLPFGEKSQNSIQEVEILPVFSQTEGLQDCPINILGTNTSQSEGSKTDLEVINSHALESSPDKSALNSTFLSISQQADSKMDQCEFTVPSYRPHMLKELYQTPNPNIALTRSVSVQMPSNLRTTFQYSVPKRHIAKGHSLEIMSQAHQQAKTDAYAKRSGSAIPLLHCMDNRNVFGQTILEHKQDASKPLLSCDSHGYSFLSNSVSLDTGLVNDDGNSDEMLNDRSCCHHHCCCSPSGYSSHGFYAQAPDKVTVGHLHKTLELLQCAIRNVAAFPYTTNEIEIITKSLRTFRERLIEIEEELDDEQATVYNILSDLEKEEVRHIKALRKAVRQEVNELENQLAVLACHYDEGIQMEMHRLLEVQSYLLAELQVKSLVNSERTPDMKIKSPTRSISTQCLALPEVCFEKGFDLTDTISQLSKLTSQGTMDATSISAENTTPERADLKAIYSPMNETVKKQNSQDKLDFMAFLQSLKESFRTEGTLKSSPAGLGKKPTVWVNWIITSKRHPEPIKPNNSKDHHSAETGASDDL</sequence>
<keyword evidence="6" id="KW-1185">Reference proteome</keyword>
<reference evidence="5 6" key="1">
    <citation type="submission" date="2021-05" db="EMBL/GenBank/DDBJ databases">
        <authorList>
            <person name="Zahm M."/>
            <person name="Klopp C."/>
            <person name="Cabau C."/>
            <person name="Kuhl H."/>
            <person name="Suciu R."/>
            <person name="Ciorpac M."/>
            <person name="Holostenco D."/>
            <person name="Gessner J."/>
            <person name="Wuertz S."/>
            <person name="Hohne C."/>
            <person name="Stock M."/>
            <person name="Gislard M."/>
            <person name="Lluch J."/>
            <person name="Milhes M."/>
            <person name="Lampietro C."/>
            <person name="Lopez Roques C."/>
            <person name="Donnadieu C."/>
            <person name="Du K."/>
            <person name="Schartl M."/>
            <person name="Guiguen Y."/>
        </authorList>
    </citation>
    <scope>NUCLEOTIDE SEQUENCE [LARGE SCALE GENOMIC DNA]</scope>
    <source>
        <strain evidence="5">Hh-F2</strain>
        <tissue evidence="5">Blood</tissue>
    </source>
</reference>
<name>A0ABR0ZZX8_HUSHU</name>
<proteinExistence type="predicted"/>
<feature type="region of interest" description="Disordered" evidence="3">
    <location>
        <begin position="307"/>
        <end position="335"/>
    </location>
</feature>
<feature type="region of interest" description="Disordered" evidence="3">
    <location>
        <begin position="273"/>
        <end position="292"/>
    </location>
</feature>
<dbReference type="PANTHER" id="PTHR17469:SF14">
    <property type="entry name" value="PROTEIN ITPRID1"/>
    <property type="match status" value="1"/>
</dbReference>
<feature type="region of interest" description="Disordered" evidence="3">
    <location>
        <begin position="412"/>
        <end position="433"/>
    </location>
</feature>
<feature type="region of interest" description="Disordered" evidence="3">
    <location>
        <begin position="519"/>
        <end position="548"/>
    </location>
</feature>
<feature type="compositionally biased region" description="Polar residues" evidence="3">
    <location>
        <begin position="308"/>
        <end position="335"/>
    </location>
</feature>
<feature type="coiled-coil region" evidence="2">
    <location>
        <begin position="956"/>
        <end position="1023"/>
    </location>
</feature>
<evidence type="ECO:0000313" key="5">
    <source>
        <dbReference type="EMBL" id="KAK6490374.1"/>
    </source>
</evidence>
<evidence type="ECO:0000256" key="2">
    <source>
        <dbReference type="SAM" id="Coils"/>
    </source>
</evidence>
<feature type="region of interest" description="Disordered" evidence="3">
    <location>
        <begin position="1183"/>
        <end position="1206"/>
    </location>
</feature>
<feature type="domain" description="ITPR-interacting" evidence="4">
    <location>
        <begin position="157"/>
        <end position="309"/>
    </location>
</feature>
<dbReference type="Pfam" id="PF14722">
    <property type="entry name" value="KRAP_IP3R_bind"/>
    <property type="match status" value="1"/>
</dbReference>
<organism evidence="5 6">
    <name type="scientific">Huso huso</name>
    <name type="common">Beluga</name>
    <name type="synonym">Acipenser huso</name>
    <dbReference type="NCBI Taxonomy" id="61971"/>
    <lineage>
        <taxon>Eukaryota</taxon>
        <taxon>Metazoa</taxon>
        <taxon>Chordata</taxon>
        <taxon>Craniata</taxon>
        <taxon>Vertebrata</taxon>
        <taxon>Euteleostomi</taxon>
        <taxon>Actinopterygii</taxon>
        <taxon>Chondrostei</taxon>
        <taxon>Acipenseriformes</taxon>
        <taxon>Acipenseridae</taxon>
        <taxon>Huso</taxon>
    </lineage>
</organism>
<dbReference type="Proteomes" id="UP001369086">
    <property type="component" value="Unassembled WGS sequence"/>
</dbReference>
<feature type="compositionally biased region" description="Basic and acidic residues" evidence="3">
    <location>
        <begin position="283"/>
        <end position="292"/>
    </location>
</feature>
<keyword evidence="1 2" id="KW-0175">Coiled coil</keyword>
<dbReference type="InterPro" id="IPR043444">
    <property type="entry name" value="TESPA1-like"/>
</dbReference>
<evidence type="ECO:0000256" key="1">
    <source>
        <dbReference type="ARBA" id="ARBA00023054"/>
    </source>
</evidence>
<evidence type="ECO:0000313" key="6">
    <source>
        <dbReference type="Proteomes" id="UP001369086"/>
    </source>
</evidence>